<proteinExistence type="predicted"/>
<organism evidence="2 3">
    <name type="scientific">Meloidogyne incognita</name>
    <name type="common">Southern root-knot nematode worm</name>
    <name type="synonym">Oxyuris incognita</name>
    <dbReference type="NCBI Taxonomy" id="6306"/>
    <lineage>
        <taxon>Eukaryota</taxon>
        <taxon>Metazoa</taxon>
        <taxon>Ecdysozoa</taxon>
        <taxon>Nematoda</taxon>
        <taxon>Chromadorea</taxon>
        <taxon>Rhabditida</taxon>
        <taxon>Tylenchina</taxon>
        <taxon>Tylenchomorpha</taxon>
        <taxon>Tylenchoidea</taxon>
        <taxon>Meloidogynidae</taxon>
        <taxon>Meloidogyninae</taxon>
        <taxon>Meloidogyne</taxon>
        <taxon>Meloidogyne incognita group</taxon>
    </lineage>
</organism>
<keyword evidence="2" id="KW-1185">Reference proteome</keyword>
<evidence type="ECO:0000313" key="3">
    <source>
        <dbReference type="WBParaSite" id="Minc3s00479g13023"/>
    </source>
</evidence>
<evidence type="ECO:0000313" key="2">
    <source>
        <dbReference type="Proteomes" id="UP000887563"/>
    </source>
</evidence>
<name>A0A914LFD1_MELIC</name>
<feature type="region of interest" description="Disordered" evidence="1">
    <location>
        <begin position="93"/>
        <end position="116"/>
    </location>
</feature>
<accession>A0A914LFD1</accession>
<dbReference type="WBParaSite" id="Minc3s00479g13023">
    <property type="protein sequence ID" value="Minc3s00479g13023"/>
    <property type="gene ID" value="Minc3s00479g13023"/>
</dbReference>
<dbReference type="Proteomes" id="UP000887563">
    <property type="component" value="Unplaced"/>
</dbReference>
<feature type="region of interest" description="Disordered" evidence="1">
    <location>
        <begin position="140"/>
        <end position="159"/>
    </location>
</feature>
<feature type="compositionally biased region" description="Basic and acidic residues" evidence="1">
    <location>
        <begin position="148"/>
        <end position="159"/>
    </location>
</feature>
<feature type="region of interest" description="Disordered" evidence="1">
    <location>
        <begin position="1"/>
        <end position="34"/>
    </location>
</feature>
<feature type="compositionally biased region" description="Basic and acidic residues" evidence="1">
    <location>
        <begin position="1"/>
        <end position="33"/>
    </location>
</feature>
<reference evidence="3" key="1">
    <citation type="submission" date="2022-11" db="UniProtKB">
        <authorList>
            <consortium name="WormBaseParasite"/>
        </authorList>
    </citation>
    <scope>IDENTIFICATION</scope>
</reference>
<dbReference type="AlphaFoldDB" id="A0A914LFD1"/>
<feature type="compositionally biased region" description="Basic and acidic residues" evidence="1">
    <location>
        <begin position="98"/>
        <end position="116"/>
    </location>
</feature>
<evidence type="ECO:0000256" key="1">
    <source>
        <dbReference type="SAM" id="MobiDB-lite"/>
    </source>
</evidence>
<sequence length="209" mass="24754">MDKFKGEKQANQREITKSETNKVEQQKIEEKQEQQNIFPKINQILMKTPQQSNQNIGKDMLEMVTAGLQKRGVKIPQKAQKVIKKYSKNFQKIGQSSDDVKEQSDPQENVENKNIKNDIEYYMNEKEEEIFKQLMETRSKFQQKKNKEKQGEKNGNAKDMTEFYRKYAKLIANKDPKRKDVGIGPQFWKQIEDKTAEKEIKMKNDEKKE</sequence>
<protein>
    <submittedName>
        <fullName evidence="3">Uncharacterized protein</fullName>
    </submittedName>
</protein>